<reference evidence="4 5" key="1">
    <citation type="journal article" date="2011" name="G3 (Bethesda)">
        <title>Genome evolution in the Eremothecium clade of the Saccharomyces complex revealed by comparative genomics.</title>
        <authorList>
            <person name="Wendland J."/>
            <person name="Walther A."/>
        </authorList>
    </citation>
    <scope>NUCLEOTIDE SEQUENCE [LARGE SCALE GENOMIC DNA]</scope>
    <source>
        <strain evidence="5">CBS 270.75 / DBVPG 7215 / KCTC 17166 / NRRL Y-17582</strain>
    </source>
</reference>
<dbReference type="GO" id="GO:0019433">
    <property type="term" value="P:triglyceride catabolic process"/>
    <property type="evidence" value="ECO:0007669"/>
    <property type="project" value="EnsemblFungi"/>
</dbReference>
<dbReference type="KEGG" id="erc:Ecym_5400"/>
<keyword evidence="5" id="KW-1185">Reference proteome</keyword>
<gene>
    <name evidence="4" type="ordered locus">Ecym_5400</name>
</gene>
<evidence type="ECO:0000256" key="3">
    <source>
        <dbReference type="ARBA" id="ARBA00023002"/>
    </source>
</evidence>
<dbReference type="GO" id="GO:0000140">
    <property type="term" value="F:acylglycerone-phosphate reductase (NADP+) activity"/>
    <property type="evidence" value="ECO:0007669"/>
    <property type="project" value="EnsemblFungi"/>
</dbReference>
<dbReference type="AlphaFoldDB" id="I6NDL3"/>
<keyword evidence="3" id="KW-0560">Oxidoreductase</keyword>
<sequence length="290" mass="31748">MTETKYAVVTGASSGIGYAITDELAGKGYVVYAASRRTAPLEPLEQKYGIEKVIGVKLDVSEPDEIKAFRERLEKSLPDGKLHLLFNNAGQGCVVAATDVTNDQIEQCFKVNVFGSMNMTKELATLVINAKGVIIFTGSMAGVVATPFSSVYASTKAAIHQYAHVLHLEMRPLGVKVINAITGFVGTNISNSKNSIPEDSLFATPEGIKLLEERRNMVKNNNPMPANIYAQKLVKDALSSADPVDVYRGTSASIFLWITRLFPVKLIEYGMYKKFNTQPAYDAINKRKKD</sequence>
<dbReference type="GO" id="GO:0006654">
    <property type="term" value="P:phosphatidic acid biosynthetic process"/>
    <property type="evidence" value="ECO:0007669"/>
    <property type="project" value="EnsemblFungi"/>
</dbReference>
<dbReference type="PROSITE" id="PS00061">
    <property type="entry name" value="ADH_SHORT"/>
    <property type="match status" value="1"/>
</dbReference>
<dbReference type="eggNOG" id="KOG1209">
    <property type="taxonomic scope" value="Eukaryota"/>
</dbReference>
<dbReference type="Gene3D" id="3.40.50.720">
    <property type="entry name" value="NAD(P)-binding Rossmann-like Domain"/>
    <property type="match status" value="1"/>
</dbReference>
<dbReference type="HOGENOM" id="CLU_010194_2_9_1"/>
<dbReference type="InterPro" id="IPR036291">
    <property type="entry name" value="NAD(P)-bd_dom_sf"/>
</dbReference>
<accession>I6NDL3</accession>
<dbReference type="Proteomes" id="UP000006790">
    <property type="component" value="Chromosome 5"/>
</dbReference>
<organism evidence="4 5">
    <name type="scientific">Eremothecium cymbalariae (strain CBS 270.75 / DBVPG 7215 / KCTC 17166 / NRRL Y-17582)</name>
    <name type="common">Yeast</name>
    <dbReference type="NCBI Taxonomy" id="931890"/>
    <lineage>
        <taxon>Eukaryota</taxon>
        <taxon>Fungi</taxon>
        <taxon>Dikarya</taxon>
        <taxon>Ascomycota</taxon>
        <taxon>Saccharomycotina</taxon>
        <taxon>Saccharomycetes</taxon>
        <taxon>Saccharomycetales</taxon>
        <taxon>Saccharomycetaceae</taxon>
        <taxon>Eremothecium</taxon>
    </lineage>
</organism>
<dbReference type="PANTHER" id="PTHR44169">
    <property type="entry name" value="NADPH-DEPENDENT 1-ACYLDIHYDROXYACETONE PHOSPHATE REDUCTASE"/>
    <property type="match status" value="1"/>
</dbReference>
<name>I6NDL3_ERECY</name>
<dbReference type="GO" id="GO:0005811">
    <property type="term" value="C:lipid droplet"/>
    <property type="evidence" value="ECO:0007669"/>
    <property type="project" value="EnsemblFungi"/>
</dbReference>
<dbReference type="InterPro" id="IPR020904">
    <property type="entry name" value="Sc_DH/Rdtase_CS"/>
</dbReference>
<dbReference type="EMBL" id="CP002501">
    <property type="protein sequence ID" value="AET40155.1"/>
    <property type="molecule type" value="Genomic_DNA"/>
</dbReference>
<dbReference type="RefSeq" id="XP_003646972.1">
    <property type="nucleotide sequence ID" value="XM_003646924.1"/>
</dbReference>
<evidence type="ECO:0000256" key="2">
    <source>
        <dbReference type="ARBA" id="ARBA00022857"/>
    </source>
</evidence>
<dbReference type="FunCoup" id="I6NDL3">
    <property type="interactions" value="242"/>
</dbReference>
<dbReference type="GeneID" id="11468479"/>
<dbReference type="PANTHER" id="PTHR44169:SF6">
    <property type="entry name" value="NADPH-DEPENDENT 1-ACYLDIHYDROXYACETONE PHOSPHATE REDUCTASE"/>
    <property type="match status" value="1"/>
</dbReference>
<evidence type="ECO:0008006" key="6">
    <source>
        <dbReference type="Google" id="ProtNLM"/>
    </source>
</evidence>
<evidence type="ECO:0000313" key="5">
    <source>
        <dbReference type="Proteomes" id="UP000006790"/>
    </source>
</evidence>
<dbReference type="STRING" id="931890.I6NDL3"/>
<dbReference type="PRINTS" id="PR00081">
    <property type="entry name" value="GDHRDH"/>
</dbReference>
<comment type="similarity">
    <text evidence="1">Belongs to the short-chain dehydrogenases/reductases (SDR) family.</text>
</comment>
<dbReference type="InterPro" id="IPR002347">
    <property type="entry name" value="SDR_fam"/>
</dbReference>
<dbReference type="OMA" id="GGTPDWF"/>
<dbReference type="GO" id="GO:0005783">
    <property type="term" value="C:endoplasmic reticulum"/>
    <property type="evidence" value="ECO:0007669"/>
    <property type="project" value="EnsemblFungi"/>
</dbReference>
<dbReference type="Pfam" id="PF00106">
    <property type="entry name" value="adh_short"/>
    <property type="match status" value="1"/>
</dbReference>
<dbReference type="OrthoDB" id="2102561at2759"/>
<evidence type="ECO:0000313" key="4">
    <source>
        <dbReference type="EMBL" id="AET40155.1"/>
    </source>
</evidence>
<proteinExistence type="inferred from homology"/>
<keyword evidence="2" id="KW-0521">NADP</keyword>
<dbReference type="InParanoid" id="I6NDL3"/>
<evidence type="ECO:0000256" key="1">
    <source>
        <dbReference type="ARBA" id="ARBA00006484"/>
    </source>
</evidence>
<dbReference type="GO" id="GO:0004806">
    <property type="term" value="F:triacylglycerol lipase activity"/>
    <property type="evidence" value="ECO:0007669"/>
    <property type="project" value="EnsemblFungi"/>
</dbReference>
<dbReference type="SUPFAM" id="SSF51735">
    <property type="entry name" value="NAD(P)-binding Rossmann-fold domains"/>
    <property type="match status" value="1"/>
</dbReference>
<protein>
    <recommendedName>
        <fullName evidence="6">NADPH-dependent 1-acyldihydroxyacetone phosphate reductase</fullName>
    </recommendedName>
</protein>